<proteinExistence type="predicted"/>
<evidence type="ECO:0000313" key="2">
    <source>
        <dbReference type="Proteomes" id="UP001597083"/>
    </source>
</evidence>
<protein>
    <submittedName>
        <fullName evidence="1">Uncharacterized protein</fullName>
    </submittedName>
</protein>
<dbReference type="Proteomes" id="UP001597083">
    <property type="component" value="Unassembled WGS sequence"/>
</dbReference>
<comment type="caution">
    <text evidence="1">The sequence shown here is derived from an EMBL/GenBank/DDBJ whole genome shotgun (WGS) entry which is preliminary data.</text>
</comment>
<dbReference type="EMBL" id="JBHTIR010001587">
    <property type="protein sequence ID" value="MFD0852734.1"/>
    <property type="molecule type" value="Genomic_DNA"/>
</dbReference>
<sequence length="207" mass="23265">DTDIEQTEWPRHLWDDRHTAELLQRCGGGDRAPFFHRDGTPLTDAELPATNPGADDPVRHTEWVTLLQEEGPALTAYADAGIDIDLTRPHTFRRLDPRAVLESLPVAPARLRAAIAELRTAGNTRHYRSLLLSLGDRHPHYVRMDVQPLPDDDFGLEARVVVDKPEPGWSASLVLPEALWRRLPDLDLLRAGMITPEELHPLVRSAL</sequence>
<reference evidence="2" key="1">
    <citation type="journal article" date="2019" name="Int. J. Syst. Evol. Microbiol.">
        <title>The Global Catalogue of Microorganisms (GCM) 10K type strain sequencing project: providing services to taxonomists for standard genome sequencing and annotation.</title>
        <authorList>
            <consortium name="The Broad Institute Genomics Platform"/>
            <consortium name="The Broad Institute Genome Sequencing Center for Infectious Disease"/>
            <person name="Wu L."/>
            <person name="Ma J."/>
        </authorList>
    </citation>
    <scope>NUCLEOTIDE SEQUENCE [LARGE SCALE GENOMIC DNA]</scope>
    <source>
        <strain evidence="2">JCM 31696</strain>
    </source>
</reference>
<accession>A0ABW3CE18</accession>
<gene>
    <name evidence="1" type="ORF">ACFQ07_10890</name>
</gene>
<feature type="non-terminal residue" evidence="1">
    <location>
        <position position="207"/>
    </location>
</feature>
<keyword evidence="2" id="KW-1185">Reference proteome</keyword>
<feature type="non-terminal residue" evidence="1">
    <location>
        <position position="1"/>
    </location>
</feature>
<name>A0ABW3CE18_9ACTN</name>
<evidence type="ECO:0000313" key="1">
    <source>
        <dbReference type="EMBL" id="MFD0852734.1"/>
    </source>
</evidence>
<organism evidence="1 2">
    <name type="scientific">Actinomadura adrarensis</name>
    <dbReference type="NCBI Taxonomy" id="1819600"/>
    <lineage>
        <taxon>Bacteria</taxon>
        <taxon>Bacillati</taxon>
        <taxon>Actinomycetota</taxon>
        <taxon>Actinomycetes</taxon>
        <taxon>Streptosporangiales</taxon>
        <taxon>Thermomonosporaceae</taxon>
        <taxon>Actinomadura</taxon>
    </lineage>
</organism>